<dbReference type="InterPro" id="IPR007604">
    <property type="entry name" value="CP2"/>
</dbReference>
<dbReference type="Gene3D" id="1.10.150.50">
    <property type="entry name" value="Transcription Factor, Ets-1"/>
    <property type="match status" value="1"/>
</dbReference>
<dbReference type="SUPFAM" id="SSF47769">
    <property type="entry name" value="SAM/Pointed domain"/>
    <property type="match status" value="1"/>
</dbReference>
<feature type="region of interest" description="Disordered" evidence="8">
    <location>
        <begin position="253"/>
        <end position="278"/>
    </location>
</feature>
<dbReference type="InterPro" id="IPR057520">
    <property type="entry name" value="GRHL1/CP2_C"/>
</dbReference>
<dbReference type="AlphaFoldDB" id="A0A6P8GGA5"/>
<evidence type="ECO:0000256" key="1">
    <source>
        <dbReference type="ARBA" id="ARBA00004123"/>
    </source>
</evidence>
<reference evidence="11" key="1">
    <citation type="submission" date="2025-08" db="UniProtKB">
        <authorList>
            <consortium name="RefSeq"/>
        </authorList>
    </citation>
    <scope>IDENTIFICATION</scope>
</reference>
<feature type="domain" description="Grh/CP2 DB" evidence="9">
    <location>
        <begin position="43"/>
        <end position="279"/>
    </location>
</feature>
<evidence type="ECO:0000259" key="9">
    <source>
        <dbReference type="PROSITE" id="PS51968"/>
    </source>
</evidence>
<feature type="compositionally biased region" description="Low complexity" evidence="8">
    <location>
        <begin position="262"/>
        <end position="274"/>
    </location>
</feature>
<evidence type="ECO:0000256" key="7">
    <source>
        <dbReference type="PROSITE-ProRule" id="PRU01313"/>
    </source>
</evidence>
<organism evidence="10 11">
    <name type="scientific">Clupea harengus</name>
    <name type="common">Atlantic herring</name>
    <dbReference type="NCBI Taxonomy" id="7950"/>
    <lineage>
        <taxon>Eukaryota</taxon>
        <taxon>Metazoa</taxon>
        <taxon>Chordata</taxon>
        <taxon>Craniata</taxon>
        <taxon>Vertebrata</taxon>
        <taxon>Euteleostomi</taxon>
        <taxon>Actinopterygii</taxon>
        <taxon>Neopterygii</taxon>
        <taxon>Teleostei</taxon>
        <taxon>Clupei</taxon>
        <taxon>Clupeiformes</taxon>
        <taxon>Clupeoidei</taxon>
        <taxon>Clupeidae</taxon>
        <taxon>Clupea</taxon>
    </lineage>
</organism>
<evidence type="ECO:0000256" key="4">
    <source>
        <dbReference type="ARBA" id="ARBA00023125"/>
    </source>
</evidence>
<proteinExistence type="inferred from homology"/>
<comment type="similarity">
    <text evidence="2">Belongs to the grh/CP2 family. CP2 subfamily.</text>
</comment>
<keyword evidence="5" id="KW-0804">Transcription</keyword>
<dbReference type="GO" id="GO:0005634">
    <property type="term" value="C:nucleus"/>
    <property type="evidence" value="ECO:0007669"/>
    <property type="project" value="UniProtKB-SubCell"/>
</dbReference>
<protein>
    <submittedName>
        <fullName evidence="11">Transcription factor CP2-like protein 1 isoform X1</fullName>
    </submittedName>
</protein>
<dbReference type="InterPro" id="IPR040167">
    <property type="entry name" value="TF_CP2-like"/>
</dbReference>
<dbReference type="Pfam" id="PF25416">
    <property type="entry name" value="GRHL1_C"/>
    <property type="match status" value="1"/>
</dbReference>
<dbReference type="GO" id="GO:0001228">
    <property type="term" value="F:DNA-binding transcription activator activity, RNA polymerase II-specific"/>
    <property type="evidence" value="ECO:0007669"/>
    <property type="project" value="TreeGrafter"/>
</dbReference>
<comment type="subcellular location">
    <subcellularLocation>
        <location evidence="1 7">Nucleus</location>
    </subcellularLocation>
</comment>
<gene>
    <name evidence="11" type="primary">tfcp2l1</name>
</gene>
<dbReference type="GeneID" id="105894200"/>
<keyword evidence="6 7" id="KW-0539">Nucleus</keyword>
<sequence>MLFWHSQPETYNHSSHANYIRDALAPFLKNEEERQTSENNAINMSPFQYILCAATSPAVKHQDETLTYLNQGQSYEIRMLNRKLVEYTDLSSKCVKSVVRVVFHDRRLQYTEHQHLEGWRWNRPGDRILDIDVPLSVGIVEPRAHPLQLNTIEFVWDPVKSASVFIQVNCISTEFTARKHGGEKGVPFRIQIDTFSSNGHGEYLEHVHSSSCQVKVFKPKGADRKLKTDRDKIEKKTLQDKEKYQPSYETTMLTDCSPWPETPSLNSTSSTPSPVYQSSPTSFSFPEGNCSPGQQGEVFLPGCSDHLLPSTSPQDTQQWLHSNRFSPFCRLFVSFSGADLLKLSRDDFIQICGPADGIRLFNAIKGRCIQPRLTIYVSQQQALNQQTPKPGGGGEGGAAPVQLSPLLVYHALFLEELTVVELKDKMAVLFSVPFRQLRHVYKQGPTGIHVLVTDEMVQNFSQEASFVISTFKGNCKQTLGIFLFLIQMESQFQLHIHSFSLTFSRSLSLSQTHTHTHTRTHTYTHTPTLSQSNMHTHTHTHAHRTMHTVIHLFHLQTLSKGIHTYSHILSCLCPACLSPIGLLHSILLSLLRWFVLIDFYLFLHDDR</sequence>
<dbReference type="KEGG" id="char:105894200"/>
<dbReference type="Pfam" id="PF04516">
    <property type="entry name" value="CP2"/>
    <property type="match status" value="1"/>
</dbReference>
<dbReference type="CTD" id="29842"/>
<evidence type="ECO:0000313" key="11">
    <source>
        <dbReference type="RefSeq" id="XP_031438179.1"/>
    </source>
</evidence>
<accession>A0A6P8GGA5</accession>
<evidence type="ECO:0000256" key="6">
    <source>
        <dbReference type="ARBA" id="ARBA00023242"/>
    </source>
</evidence>
<keyword evidence="4 7" id="KW-0238">DNA-binding</keyword>
<keyword evidence="10" id="KW-1185">Reference proteome</keyword>
<keyword evidence="3" id="KW-0805">Transcription regulation</keyword>
<dbReference type="OrthoDB" id="9996779at2759"/>
<dbReference type="InterPro" id="IPR013761">
    <property type="entry name" value="SAM/pointed_sf"/>
</dbReference>
<dbReference type="Pfam" id="PF18016">
    <property type="entry name" value="SAM_3"/>
    <property type="match status" value="1"/>
</dbReference>
<dbReference type="Proteomes" id="UP000515152">
    <property type="component" value="Chromosome 2"/>
</dbReference>
<dbReference type="InterPro" id="IPR041418">
    <property type="entry name" value="SAM_3"/>
</dbReference>
<evidence type="ECO:0000313" key="10">
    <source>
        <dbReference type="Proteomes" id="UP000515152"/>
    </source>
</evidence>
<dbReference type="FunFam" id="1.10.150.50:FF:000022">
    <property type="entry name" value="Transcription factor CP2 like 1"/>
    <property type="match status" value="1"/>
</dbReference>
<dbReference type="PANTHER" id="PTHR11037:SF18">
    <property type="entry name" value="TRANSCRIPTION FACTOR CP2-LIKE PROTEIN 1"/>
    <property type="match status" value="1"/>
</dbReference>
<evidence type="ECO:0000256" key="3">
    <source>
        <dbReference type="ARBA" id="ARBA00023015"/>
    </source>
</evidence>
<evidence type="ECO:0000256" key="5">
    <source>
        <dbReference type="ARBA" id="ARBA00023163"/>
    </source>
</evidence>
<name>A0A6P8GGA5_CLUHA</name>
<dbReference type="RefSeq" id="XP_031438179.1">
    <property type="nucleotide sequence ID" value="XM_031582319.2"/>
</dbReference>
<dbReference type="PANTHER" id="PTHR11037">
    <property type="entry name" value="TRANSCRIPTION FACTOR CP2"/>
    <property type="match status" value="1"/>
</dbReference>
<evidence type="ECO:0000256" key="8">
    <source>
        <dbReference type="SAM" id="MobiDB-lite"/>
    </source>
</evidence>
<evidence type="ECO:0000256" key="2">
    <source>
        <dbReference type="ARBA" id="ARBA00010852"/>
    </source>
</evidence>
<dbReference type="GO" id="GO:0000978">
    <property type="term" value="F:RNA polymerase II cis-regulatory region sequence-specific DNA binding"/>
    <property type="evidence" value="ECO:0007669"/>
    <property type="project" value="TreeGrafter"/>
</dbReference>
<dbReference type="PROSITE" id="PS51968">
    <property type="entry name" value="GRH_CP2_DB"/>
    <property type="match status" value="1"/>
</dbReference>